<dbReference type="Proteomes" id="UP000789901">
    <property type="component" value="Unassembled WGS sequence"/>
</dbReference>
<evidence type="ECO:0000313" key="1">
    <source>
        <dbReference type="EMBL" id="CAG8821605.1"/>
    </source>
</evidence>
<keyword evidence="2" id="KW-1185">Reference proteome</keyword>
<name>A0ABN7W8P8_GIGMA</name>
<organism evidence="1 2">
    <name type="scientific">Gigaspora margarita</name>
    <dbReference type="NCBI Taxonomy" id="4874"/>
    <lineage>
        <taxon>Eukaryota</taxon>
        <taxon>Fungi</taxon>
        <taxon>Fungi incertae sedis</taxon>
        <taxon>Mucoromycota</taxon>
        <taxon>Glomeromycotina</taxon>
        <taxon>Glomeromycetes</taxon>
        <taxon>Diversisporales</taxon>
        <taxon>Gigasporaceae</taxon>
        <taxon>Gigaspora</taxon>
    </lineage>
</organism>
<reference evidence="1 2" key="1">
    <citation type="submission" date="2021-06" db="EMBL/GenBank/DDBJ databases">
        <authorList>
            <person name="Kallberg Y."/>
            <person name="Tangrot J."/>
            <person name="Rosling A."/>
        </authorList>
    </citation>
    <scope>NUCLEOTIDE SEQUENCE [LARGE SCALE GENOMIC DNA]</scope>
    <source>
        <strain evidence="1 2">120-4 pot B 10/14</strain>
    </source>
</reference>
<accession>A0ABN7W8P8</accession>
<protein>
    <submittedName>
        <fullName evidence="1">28800_t:CDS:1</fullName>
    </submittedName>
</protein>
<comment type="caution">
    <text evidence="1">The sequence shown here is derived from an EMBL/GenBank/DDBJ whole genome shotgun (WGS) entry which is preliminary data.</text>
</comment>
<dbReference type="EMBL" id="CAJVQB010034759">
    <property type="protein sequence ID" value="CAG8821605.1"/>
    <property type="molecule type" value="Genomic_DNA"/>
</dbReference>
<proteinExistence type="predicted"/>
<evidence type="ECO:0000313" key="2">
    <source>
        <dbReference type="Proteomes" id="UP000789901"/>
    </source>
</evidence>
<sequence length="231" mass="26907">MESEDQDQSIDSVNENNRLIGHDDGDICISNIDIIVSRYAKQNRFVAIKYRLELDAINKMIIRQYVYKYWKARAHSSKKIEDINSYRNSATGRTNCPWQASFNFGKCATEICLTKIIDSHNHLCDSKTIELAFKNLRFLQNILDKIKHYTTNGYLNAGQQYSLLLTEFPEHNIKKKNLYNAIQKFWGVQIHDATDTAKMFFILQKSIIKILGILLQHDWKDHPINLLGFFG</sequence>
<gene>
    <name evidence="1" type="ORF">GMARGA_LOCUS27868</name>
</gene>